<organism evidence="3 4">
    <name type="scientific">Aciduliprofundum boonei (strain DSM 19572 / T469)</name>
    <dbReference type="NCBI Taxonomy" id="439481"/>
    <lineage>
        <taxon>Archaea</taxon>
        <taxon>Methanobacteriati</taxon>
        <taxon>Thermoplasmatota</taxon>
        <taxon>DHVE2 group</taxon>
        <taxon>Candidatus Aciduliprofundum</taxon>
    </lineage>
</organism>
<sequence>MRYPAVAGQFYPAERKELEIMLNELFIHPIGPGSVPSLIPDGKRKIKGGVVPHAGYMFSGPVAAHFYHALALDGFPESFIIIGPNHYGVGSGVAIALEDFLTPFGKVKVDRELAKDIAKGVIDIDGYAHRYEHSIEVQLPFLQFFKKEIKFVPITMLLQDYEIAIEVGEIIKEAIVDKDVVIIASSDFSHYVPKNKAYTNDYMAIERIVNGDVKGLYDVIYKHNITMCGYGPVAAMLTAIGGKTTLLKYATSGDIQPMNEVVGYAAIKVEK</sequence>
<dbReference type="HAMAP" id="MF_00055">
    <property type="entry name" value="MEMO1"/>
    <property type="match status" value="1"/>
</dbReference>
<keyword evidence="4" id="KW-1185">Reference proteome</keyword>
<dbReference type="NCBIfam" id="NF001987">
    <property type="entry name" value="PRK00782.1"/>
    <property type="match status" value="1"/>
</dbReference>
<dbReference type="STRING" id="439481.Aboo_1301"/>
<protein>
    <recommendedName>
        <fullName evidence="2">MEMO1 family protein Aboo_1301</fullName>
    </recommendedName>
</protein>
<dbReference type="CDD" id="cd07361">
    <property type="entry name" value="MEMO_like"/>
    <property type="match status" value="1"/>
</dbReference>
<dbReference type="AlphaFoldDB" id="B5ICN0"/>
<dbReference type="Proteomes" id="UP000001400">
    <property type="component" value="Chromosome"/>
</dbReference>
<dbReference type="Gene3D" id="3.40.830.10">
    <property type="entry name" value="LigB-like"/>
    <property type="match status" value="1"/>
</dbReference>
<dbReference type="NCBIfam" id="TIGR04336">
    <property type="entry name" value="AmmeMemoSam_B"/>
    <property type="match status" value="1"/>
</dbReference>
<dbReference type="GeneID" id="8828263"/>
<dbReference type="SUPFAM" id="SSF53213">
    <property type="entry name" value="LigB-like"/>
    <property type="match status" value="1"/>
</dbReference>
<dbReference type="HOGENOM" id="CLU_038085_2_0_2"/>
<dbReference type="PANTHER" id="PTHR11060">
    <property type="entry name" value="PROTEIN MEMO1"/>
    <property type="match status" value="1"/>
</dbReference>
<evidence type="ECO:0000256" key="2">
    <source>
        <dbReference type="HAMAP-Rule" id="MF_00055"/>
    </source>
</evidence>
<evidence type="ECO:0000256" key="1">
    <source>
        <dbReference type="ARBA" id="ARBA00006315"/>
    </source>
</evidence>
<name>B5ICN0_ACIB4</name>
<accession>B5ICN0</accession>
<dbReference type="Pfam" id="PF01875">
    <property type="entry name" value="Memo"/>
    <property type="match status" value="1"/>
</dbReference>
<dbReference type="PANTHER" id="PTHR11060:SF0">
    <property type="entry name" value="PROTEIN MEMO1"/>
    <property type="match status" value="1"/>
</dbReference>
<proteinExistence type="inferred from homology"/>
<dbReference type="eggNOG" id="arCOG01728">
    <property type="taxonomic scope" value="Archaea"/>
</dbReference>
<dbReference type="EMBL" id="CP001941">
    <property type="protein sequence ID" value="ADD09109.1"/>
    <property type="molecule type" value="Genomic_DNA"/>
</dbReference>
<evidence type="ECO:0000313" key="4">
    <source>
        <dbReference type="Proteomes" id="UP000001400"/>
    </source>
</evidence>
<dbReference type="RefSeq" id="WP_008083772.1">
    <property type="nucleotide sequence ID" value="NC_013926.1"/>
</dbReference>
<evidence type="ECO:0000313" key="3">
    <source>
        <dbReference type="EMBL" id="ADD09109.1"/>
    </source>
</evidence>
<dbReference type="KEGG" id="abi:Aboo_1301"/>
<dbReference type="OrthoDB" id="372162at2157"/>
<gene>
    <name evidence="3" type="ordered locus">Aboo_1301</name>
</gene>
<comment type="similarity">
    <text evidence="1 2">Belongs to the MEMO1 family.</text>
</comment>
<reference evidence="3" key="1">
    <citation type="submission" date="2010-02" db="EMBL/GenBank/DDBJ databases">
        <title>Complete sequence of Aciduliprofundum boonei T469.</title>
        <authorList>
            <consortium name="US DOE Joint Genome Institute"/>
            <person name="Lucas S."/>
            <person name="Copeland A."/>
            <person name="Lapidus A."/>
            <person name="Cheng J.-F."/>
            <person name="Bruce D."/>
            <person name="Goodwin L."/>
            <person name="Pitluck S."/>
            <person name="Saunders E."/>
            <person name="Detter J.C."/>
            <person name="Han C."/>
            <person name="Tapia R."/>
            <person name="Land M."/>
            <person name="Hauser L."/>
            <person name="Kyrpides N."/>
            <person name="Mikhailova N."/>
            <person name="Flores G."/>
            <person name="Reysenbach A.-L."/>
            <person name="Woyke T."/>
        </authorList>
    </citation>
    <scope>NUCLEOTIDE SEQUENCE</scope>
    <source>
        <strain evidence="3">T469</strain>
    </source>
</reference>
<dbReference type="InterPro" id="IPR002737">
    <property type="entry name" value="MEMO1_fam"/>
</dbReference>